<dbReference type="EMBL" id="JAWJZY010000002">
    <property type="protein sequence ID" value="MEE8658754.1"/>
    <property type="molecule type" value="Genomic_DNA"/>
</dbReference>
<feature type="transmembrane region" description="Helical" evidence="1">
    <location>
        <begin position="102"/>
        <end position="131"/>
    </location>
</feature>
<evidence type="ECO:0000313" key="3">
    <source>
        <dbReference type="Proteomes" id="UP001312908"/>
    </source>
</evidence>
<name>A0ABU7U4G3_9PROT</name>
<keyword evidence="1" id="KW-0812">Transmembrane</keyword>
<proteinExistence type="predicted"/>
<accession>A0ABU7U4G3</accession>
<protein>
    <submittedName>
        <fullName evidence="2">Uncharacterized protein</fullName>
    </submittedName>
</protein>
<feature type="transmembrane region" description="Helical" evidence="1">
    <location>
        <begin position="70"/>
        <end position="90"/>
    </location>
</feature>
<evidence type="ECO:0000256" key="1">
    <source>
        <dbReference type="SAM" id="Phobius"/>
    </source>
</evidence>
<gene>
    <name evidence="2" type="ORF">DOFOFD_06985</name>
</gene>
<feature type="transmembrane region" description="Helical" evidence="1">
    <location>
        <begin position="173"/>
        <end position="191"/>
    </location>
</feature>
<comment type="caution">
    <text evidence="2">The sequence shown here is derived from an EMBL/GenBank/DDBJ whole genome shotgun (WGS) entry which is preliminary data.</text>
</comment>
<feature type="transmembrane region" description="Helical" evidence="1">
    <location>
        <begin position="34"/>
        <end position="58"/>
    </location>
</feature>
<reference evidence="2 3" key="1">
    <citation type="submission" date="2023-10" db="EMBL/GenBank/DDBJ databases">
        <title>Sorlinia euscelidii gen. nov., sp. nov., an acetic acid bacteria isolated from the gut of Euscelidius variegatus emitter.</title>
        <authorList>
            <person name="Michoud G."/>
            <person name="Marasco R."/>
            <person name="Seferji K."/>
            <person name="Gonella E."/>
            <person name="Garuglieri E."/>
            <person name="Alma A."/>
            <person name="Mapelli F."/>
            <person name="Borin S."/>
            <person name="Daffonchio D."/>
            <person name="Crotti E."/>
        </authorList>
    </citation>
    <scope>NUCLEOTIDE SEQUENCE [LARGE SCALE GENOMIC DNA]</scope>
    <source>
        <strain evidence="2 3">EV16P</strain>
    </source>
</reference>
<keyword evidence="1" id="KW-1133">Transmembrane helix</keyword>
<dbReference type="Proteomes" id="UP001312908">
    <property type="component" value="Unassembled WGS sequence"/>
</dbReference>
<feature type="transmembrane region" description="Helical" evidence="1">
    <location>
        <begin position="143"/>
        <end position="161"/>
    </location>
</feature>
<dbReference type="RefSeq" id="WP_394819636.1">
    <property type="nucleotide sequence ID" value="NZ_JAWJZY010000002.1"/>
</dbReference>
<evidence type="ECO:0000313" key="2">
    <source>
        <dbReference type="EMBL" id="MEE8658754.1"/>
    </source>
</evidence>
<keyword evidence="3" id="KW-1185">Reference proteome</keyword>
<sequence length="212" mass="23248">MKFDSTMRQNFEQGLNGLLRMDGGAYAYFAGTRLAVFSALIAVVFLSELVFLCLSLLAPQLRADPWSYPRVALGEVCQYLVIITIIQAAAERWGREALWPRCATAILSATALTNLFLIFGVLAGSALILILMDDASQARRALSGVPVMLSIYLIIVMCRVLRAGLKIQWRQVAAIMVLSLVASVFVVQVGTRLNHNLPARSLWLDPAKPKAP</sequence>
<keyword evidence="1" id="KW-0472">Membrane</keyword>
<organism evidence="2 3">
    <name type="scientific">Sorlinia euscelidii</name>
    <dbReference type="NCBI Taxonomy" id="3081148"/>
    <lineage>
        <taxon>Bacteria</taxon>
        <taxon>Pseudomonadati</taxon>
        <taxon>Pseudomonadota</taxon>
        <taxon>Alphaproteobacteria</taxon>
        <taxon>Acetobacterales</taxon>
        <taxon>Acetobacteraceae</taxon>
        <taxon>Sorlinia</taxon>
    </lineage>
</organism>